<gene>
    <name evidence="2" type="ORF">AN908_12630</name>
    <name evidence="3" type="ORF">AN912_10825</name>
</gene>
<evidence type="ECO:0000313" key="3">
    <source>
        <dbReference type="EMBL" id="KPG34254.1"/>
    </source>
</evidence>
<dbReference type="Proteomes" id="UP000037962">
    <property type="component" value="Unassembled WGS sequence"/>
</dbReference>
<keyword evidence="5" id="KW-1185">Reference proteome</keyword>
<dbReference type="GeneID" id="45762610"/>
<reference evidence="4 5" key="1">
    <citation type="submission" date="2015-09" db="EMBL/GenBank/DDBJ databases">
        <title>Genome Sequences of Mycobacterium immunogenum Isolates, Recuperated from a Chloraminated Drinking Water Distribution System Simulator Subjected to Episodes of Nitrification.</title>
        <authorList>
            <person name="Gomez-Alvarez V."/>
            <person name="Revetta R.P."/>
        </authorList>
    </citation>
    <scope>NUCLEOTIDE SEQUENCE [LARGE SCALE GENOMIC DNA]</scope>
    <source>
        <strain evidence="2 4">H008</strain>
        <strain evidence="3 5">H076</strain>
    </source>
</reference>
<dbReference type="KEGG" id="miz:BAB75_01645"/>
<organism evidence="2 4">
    <name type="scientific">Mycobacteroides immunogenum</name>
    <dbReference type="NCBI Taxonomy" id="83262"/>
    <lineage>
        <taxon>Bacteria</taxon>
        <taxon>Bacillati</taxon>
        <taxon>Actinomycetota</taxon>
        <taxon>Actinomycetes</taxon>
        <taxon>Mycobacteriales</taxon>
        <taxon>Mycobacteriaceae</taxon>
        <taxon>Mycobacteroides</taxon>
    </lineage>
</organism>
<dbReference type="EMBL" id="LJFS01000011">
    <property type="protein sequence ID" value="KPG34254.1"/>
    <property type="molecule type" value="Genomic_DNA"/>
</dbReference>
<feature type="region of interest" description="Disordered" evidence="1">
    <location>
        <begin position="33"/>
        <end position="90"/>
    </location>
</feature>
<comment type="caution">
    <text evidence="2">The sequence shown here is derived from an EMBL/GenBank/DDBJ whole genome shotgun (WGS) entry which is preliminary data.</text>
</comment>
<sequence>MKTIPDLKTEGLHPDHADILEHSLAHARALLAEAQQGPLDSPDPLVDGADRRPTKEAAGNGSSEGQRAGSPWEADVVTSWVSPNLKRGKK</sequence>
<dbReference type="EMBL" id="LJFO01000006">
    <property type="protein sequence ID" value="KPG11227.1"/>
    <property type="molecule type" value="Genomic_DNA"/>
</dbReference>
<protein>
    <submittedName>
        <fullName evidence="2">Uncharacterized protein</fullName>
    </submittedName>
</protein>
<evidence type="ECO:0000313" key="5">
    <source>
        <dbReference type="Proteomes" id="UP000037962"/>
    </source>
</evidence>
<dbReference type="AlphaFoldDB" id="A0A7V8RWI3"/>
<dbReference type="OrthoDB" id="9987089at2"/>
<evidence type="ECO:0000313" key="4">
    <source>
        <dbReference type="Proteomes" id="UP000037843"/>
    </source>
</evidence>
<name>A0A7V8RWI3_9MYCO</name>
<dbReference type="Proteomes" id="UP000037843">
    <property type="component" value="Unassembled WGS sequence"/>
</dbReference>
<evidence type="ECO:0000313" key="2">
    <source>
        <dbReference type="EMBL" id="KPG11227.1"/>
    </source>
</evidence>
<evidence type="ECO:0000256" key="1">
    <source>
        <dbReference type="SAM" id="MobiDB-lite"/>
    </source>
</evidence>
<proteinExistence type="predicted"/>
<accession>A0A7V8RWI3</accession>
<dbReference type="RefSeq" id="WP_043079823.1">
    <property type="nucleotide sequence ID" value="NZ_CP011530.1"/>
</dbReference>